<accession>A0A3R8JU64</accession>
<dbReference type="Pfam" id="PF01514">
    <property type="entry name" value="YscJ_FliF"/>
    <property type="match status" value="1"/>
</dbReference>
<dbReference type="RefSeq" id="WP_125130030.1">
    <property type="nucleotide sequence ID" value="NZ_RHJS01000002.1"/>
</dbReference>
<protein>
    <recommendedName>
        <fullName evidence="1">Flagellar M-ring N-terminal domain-containing protein</fullName>
    </recommendedName>
</protein>
<reference evidence="2" key="1">
    <citation type="submission" date="2018-10" db="EMBL/GenBank/DDBJ databases">
        <title>Schaedlerella arabinophila gen. nov. sp. nov., isolated from the mouse intestinal tract and comparative analysis with the genome of the closely related altered Schaedler flora strain ASF502.</title>
        <authorList>
            <person name="Miyake S."/>
            <person name="Soh M."/>
            <person name="Seedorf H."/>
        </authorList>
    </citation>
    <scope>NUCLEOTIDE SEQUENCE [LARGE SCALE GENOMIC DNA]</scope>
    <source>
        <strain evidence="2">DSM 106076</strain>
    </source>
</reference>
<dbReference type="InterPro" id="IPR045851">
    <property type="entry name" value="AMP-bd_C_sf"/>
</dbReference>
<evidence type="ECO:0000313" key="3">
    <source>
        <dbReference type="Proteomes" id="UP000274920"/>
    </source>
</evidence>
<keyword evidence="3" id="KW-1185">Reference proteome</keyword>
<dbReference type="Proteomes" id="UP000274920">
    <property type="component" value="Unassembled WGS sequence"/>
</dbReference>
<organism evidence="2 3">
    <name type="scientific">Schaedlerella arabinosiphila</name>
    <dbReference type="NCBI Taxonomy" id="2044587"/>
    <lineage>
        <taxon>Bacteria</taxon>
        <taxon>Bacillati</taxon>
        <taxon>Bacillota</taxon>
        <taxon>Clostridia</taxon>
        <taxon>Lachnospirales</taxon>
        <taxon>Lachnospiraceae</taxon>
        <taxon>Schaedlerella</taxon>
    </lineage>
</organism>
<comment type="caution">
    <text evidence="2">The sequence shown here is derived from an EMBL/GenBank/DDBJ whole genome shotgun (WGS) entry which is preliminary data.</text>
</comment>
<evidence type="ECO:0000259" key="1">
    <source>
        <dbReference type="Pfam" id="PF01514"/>
    </source>
</evidence>
<sequence>MSKKRYIGIIVILAGFMCAGSLFTVSRLSAAKHQQASNSNITYDTFVDADQTDMTEKDKDEYRKIELETRLQETIGMIAEGSDPLVTIDHFDAADSEESAVSVTLCADPKSPISEEQLEGIERLVSKSVSGIPSVSITVTDKGTEN</sequence>
<gene>
    <name evidence="2" type="ORF">EBB54_28500</name>
</gene>
<feature type="domain" description="Flagellar M-ring N-terminal" evidence="1">
    <location>
        <begin position="27"/>
        <end position="142"/>
    </location>
</feature>
<dbReference type="Gene3D" id="3.30.300.30">
    <property type="match status" value="1"/>
</dbReference>
<dbReference type="InterPro" id="IPR006182">
    <property type="entry name" value="FliF_N_dom"/>
</dbReference>
<dbReference type="EMBL" id="RHJS01000002">
    <property type="protein sequence ID" value="RRK34840.1"/>
    <property type="molecule type" value="Genomic_DNA"/>
</dbReference>
<dbReference type="AlphaFoldDB" id="A0A3R8JU64"/>
<name>A0A3R8JU64_9FIRM</name>
<proteinExistence type="predicted"/>
<evidence type="ECO:0000313" key="2">
    <source>
        <dbReference type="EMBL" id="RRK34840.1"/>
    </source>
</evidence>